<dbReference type="PROSITE" id="PS00154">
    <property type="entry name" value="ATPASE_E1_E2"/>
    <property type="match status" value="1"/>
</dbReference>
<evidence type="ECO:0000256" key="6">
    <source>
        <dbReference type="ARBA" id="ARBA00022989"/>
    </source>
</evidence>
<evidence type="ECO:0000256" key="5">
    <source>
        <dbReference type="ARBA" id="ARBA00022967"/>
    </source>
</evidence>
<feature type="transmembrane region" description="Helical" evidence="9">
    <location>
        <begin position="49"/>
        <end position="71"/>
    </location>
</feature>
<dbReference type="SUPFAM" id="SSF81660">
    <property type="entry name" value="Metal cation-transporting ATPase, ATP-binding domain N"/>
    <property type="match status" value="1"/>
</dbReference>
<keyword evidence="2 9" id="KW-0812">Transmembrane</keyword>
<evidence type="ECO:0000256" key="9">
    <source>
        <dbReference type="SAM" id="Phobius"/>
    </source>
</evidence>
<name>A0ABZ2J5B2_9CHLR</name>
<keyword evidence="12" id="KW-1185">Reference proteome</keyword>
<dbReference type="Proteomes" id="UP001375370">
    <property type="component" value="Chromosome"/>
</dbReference>
<dbReference type="Pfam" id="PF08282">
    <property type="entry name" value="Hydrolase_3"/>
    <property type="match status" value="1"/>
</dbReference>
<feature type="transmembrane region" description="Helical" evidence="9">
    <location>
        <begin position="829"/>
        <end position="849"/>
    </location>
</feature>
<dbReference type="Pfam" id="PF13246">
    <property type="entry name" value="Cation_ATPase"/>
    <property type="match status" value="1"/>
</dbReference>
<feature type="region of interest" description="Disordered" evidence="8">
    <location>
        <begin position="164"/>
        <end position="184"/>
    </location>
</feature>
<dbReference type="InterPro" id="IPR004014">
    <property type="entry name" value="ATPase_P-typ_cation-transptr_N"/>
</dbReference>
<keyword evidence="6 9" id="KW-1133">Transmembrane helix</keyword>
<dbReference type="InterPro" id="IPR023298">
    <property type="entry name" value="ATPase_P-typ_TM_dom_sf"/>
</dbReference>
<dbReference type="SFLD" id="SFLDG00002">
    <property type="entry name" value="C1.7:_P-type_atpase_like"/>
    <property type="match status" value="1"/>
</dbReference>
<evidence type="ECO:0000256" key="7">
    <source>
        <dbReference type="ARBA" id="ARBA00023136"/>
    </source>
</evidence>
<dbReference type="Gene3D" id="3.40.1110.10">
    <property type="entry name" value="Calcium-transporting ATPase, cytoplasmic domain N"/>
    <property type="match status" value="1"/>
</dbReference>
<gene>
    <name evidence="11" type="ORF">V8247_00500</name>
</gene>
<protein>
    <submittedName>
        <fullName evidence="11">HAD-IC family P-type ATPase</fullName>
    </submittedName>
</protein>
<evidence type="ECO:0000256" key="4">
    <source>
        <dbReference type="ARBA" id="ARBA00022840"/>
    </source>
</evidence>
<comment type="subcellular location">
    <subcellularLocation>
        <location evidence="1">Membrane</location>
        <topology evidence="1">Multi-pass membrane protein</topology>
    </subcellularLocation>
</comment>
<dbReference type="SUPFAM" id="SSF56784">
    <property type="entry name" value="HAD-like"/>
    <property type="match status" value="1"/>
</dbReference>
<feature type="transmembrane region" description="Helical" evidence="9">
    <location>
        <begin position="77"/>
        <end position="97"/>
    </location>
</feature>
<feature type="domain" description="Cation-transporting P-type ATPase N-terminal" evidence="10">
    <location>
        <begin position="4"/>
        <end position="77"/>
    </location>
</feature>
<dbReference type="Pfam" id="PF00122">
    <property type="entry name" value="E1-E2_ATPase"/>
    <property type="match status" value="1"/>
</dbReference>
<evidence type="ECO:0000313" key="12">
    <source>
        <dbReference type="Proteomes" id="UP001375370"/>
    </source>
</evidence>
<evidence type="ECO:0000256" key="8">
    <source>
        <dbReference type="SAM" id="MobiDB-lite"/>
    </source>
</evidence>
<dbReference type="Gene3D" id="1.20.1110.10">
    <property type="entry name" value="Calcium-transporting ATPase, transmembrane domain"/>
    <property type="match status" value="1"/>
</dbReference>
<feature type="transmembrane region" description="Helical" evidence="9">
    <location>
        <begin position="244"/>
        <end position="265"/>
    </location>
</feature>
<dbReference type="InterPro" id="IPR036412">
    <property type="entry name" value="HAD-like_sf"/>
</dbReference>
<dbReference type="SUPFAM" id="SSF81653">
    <property type="entry name" value="Calcium ATPase, transduction domain A"/>
    <property type="match status" value="1"/>
</dbReference>
<dbReference type="InterPro" id="IPR059000">
    <property type="entry name" value="ATPase_P-type_domA"/>
</dbReference>
<reference evidence="11 12" key="1">
    <citation type="submission" date="2024-03" db="EMBL/GenBank/DDBJ databases">
        <title>A Dehalogenimonas Isolated from Estuarine Sediments Dihaloeliminates Chlorinated Alkanes.</title>
        <authorList>
            <person name="Yang Y."/>
            <person name="Wang H."/>
        </authorList>
    </citation>
    <scope>NUCLEOTIDE SEQUENCE [LARGE SCALE GENOMIC DNA]</scope>
    <source>
        <strain evidence="11 12">W</strain>
    </source>
</reference>
<dbReference type="PANTHER" id="PTHR42861">
    <property type="entry name" value="CALCIUM-TRANSPORTING ATPASE"/>
    <property type="match status" value="1"/>
</dbReference>
<dbReference type="InterPro" id="IPR008250">
    <property type="entry name" value="ATPase_P-typ_transduc_dom_A_sf"/>
</dbReference>
<sequence length="897" mass="97123">MNTTWHSVSTSEVLEAFSVTMDGLNDSNVTSRQERYGLNRLETKPPKSLIVMFFKQFLNPLIYILLVAAIVSVATSHVIDAAVILVILLINAVIGFIQETRAEKAMEALKELAAPQTQVRRSGKLRRLPSGEIVPGDIIIVEAGDRVPADARLLESAGLKVNESTLTGESQPGEKSISPLPADNSLADRRNMLYLGTSVVQGRGVAVVTGTGMGTELGRITSSLESIDSGLTPLQKSINRLGKILVVVMLGVVSVIFTVGIWRGLDTVEMFFLAVAAAVSAIPEGLPAVVTVVLAIGMRLMAQRNAIIRHLVAVETLGSATVICSDKTGTLTMNQMTLRSLYYNGRNVEVTGEGYCPNGEFRFDGHRLEPETDDSLKLLLTAGILASDSTITVGENECSLFGDPTEGAILVAGAKANLLKETLAENNPRLSEIAFSSDLQYMATLNNSPDGHIAYVKGAAEKLIEMSSHVWLRGKKTTVTSDYRQELHQQVSDMATQALRVLALAYADMPRDLTRLTPNDLSGRLTLLGLVGLFDPPRPEATEAIRQATAAGIRVVMITGDHVTTAEAVAREIGLPVGKAVSGRELAAMSDNELQQQIEHITVFARIEPLHKLRLVQALQSRGHVVAMTGDGVNDAPALKAADIGVAMGRSGTDVARESADMVLTDDNFASVVAAVDEGRAIFNRLRNVVYYLLSSNIGELLMLTAAIAVLGQAPLLAVQILWINVMTDTTITIPLGLEPKSGDELNHPPRSPKVGLLYPGLILRVAYTAVLMAAGVFLVFAWAREHMDIDEARTLAFSTMIAFEWFKGFIARSDEKSIFRLGVFTNRWLLIAVGIAIILQLLVVYSPFLQTAFHTAPFEPQYWLIAVGAGLTLFVIEEIRKILFPLAFSKGKWRRS</sequence>
<keyword evidence="5" id="KW-1278">Translocase</keyword>
<evidence type="ECO:0000256" key="3">
    <source>
        <dbReference type="ARBA" id="ARBA00022741"/>
    </source>
</evidence>
<evidence type="ECO:0000313" key="11">
    <source>
        <dbReference type="EMBL" id="WWX25483.1"/>
    </source>
</evidence>
<dbReference type="InterPro" id="IPR006068">
    <property type="entry name" value="ATPase_P-typ_cation-transptr_C"/>
</dbReference>
<proteinExistence type="predicted"/>
<dbReference type="Gene3D" id="3.40.50.1000">
    <property type="entry name" value="HAD superfamily/HAD-like"/>
    <property type="match status" value="1"/>
</dbReference>
<dbReference type="SUPFAM" id="SSF81665">
    <property type="entry name" value="Calcium ATPase, transmembrane domain M"/>
    <property type="match status" value="1"/>
</dbReference>
<accession>A0ABZ2J5B2</accession>
<dbReference type="Pfam" id="PF00689">
    <property type="entry name" value="Cation_ATPase_C"/>
    <property type="match status" value="1"/>
</dbReference>
<dbReference type="InterPro" id="IPR001757">
    <property type="entry name" value="P_typ_ATPase"/>
</dbReference>
<dbReference type="InterPro" id="IPR023299">
    <property type="entry name" value="ATPase_P-typ_cyto_dom_N"/>
</dbReference>
<organism evidence="11 12">
    <name type="scientific">Candidatus Dehalogenimonas loeffleri</name>
    <dbReference type="NCBI Taxonomy" id="3127115"/>
    <lineage>
        <taxon>Bacteria</taxon>
        <taxon>Bacillati</taxon>
        <taxon>Chloroflexota</taxon>
        <taxon>Dehalococcoidia</taxon>
        <taxon>Dehalococcoidales</taxon>
        <taxon>Dehalococcoidaceae</taxon>
        <taxon>Dehalogenimonas</taxon>
    </lineage>
</organism>
<dbReference type="InterPro" id="IPR018303">
    <property type="entry name" value="ATPase_P-typ_P_site"/>
</dbReference>
<feature type="transmembrane region" description="Helical" evidence="9">
    <location>
        <begin position="762"/>
        <end position="784"/>
    </location>
</feature>
<dbReference type="PRINTS" id="PR00119">
    <property type="entry name" value="CATATPASE"/>
</dbReference>
<dbReference type="EMBL" id="CP146612">
    <property type="protein sequence ID" value="WWX25483.1"/>
    <property type="molecule type" value="Genomic_DNA"/>
</dbReference>
<dbReference type="RefSeq" id="WP_338737677.1">
    <property type="nucleotide sequence ID" value="NZ_CP146612.1"/>
</dbReference>
<feature type="transmembrane region" description="Helical" evidence="9">
    <location>
        <begin position="861"/>
        <end position="877"/>
    </location>
</feature>
<dbReference type="Pfam" id="PF00690">
    <property type="entry name" value="Cation_ATPase_N"/>
    <property type="match status" value="1"/>
</dbReference>
<dbReference type="Gene3D" id="2.70.150.10">
    <property type="entry name" value="Calcium-transporting ATPase, cytoplasmic transduction domain A"/>
    <property type="match status" value="1"/>
</dbReference>
<evidence type="ECO:0000259" key="10">
    <source>
        <dbReference type="SMART" id="SM00831"/>
    </source>
</evidence>
<keyword evidence="3" id="KW-0547">Nucleotide-binding</keyword>
<feature type="transmembrane region" description="Helical" evidence="9">
    <location>
        <begin position="271"/>
        <end position="296"/>
    </location>
</feature>
<dbReference type="InterPro" id="IPR044492">
    <property type="entry name" value="P_typ_ATPase_HD_dom"/>
</dbReference>
<keyword evidence="7 9" id="KW-0472">Membrane</keyword>
<evidence type="ECO:0000256" key="2">
    <source>
        <dbReference type="ARBA" id="ARBA00022692"/>
    </source>
</evidence>
<keyword evidence="4" id="KW-0067">ATP-binding</keyword>
<dbReference type="SFLD" id="SFLDS00003">
    <property type="entry name" value="Haloacid_Dehalogenase"/>
    <property type="match status" value="1"/>
</dbReference>
<dbReference type="SFLD" id="SFLDF00027">
    <property type="entry name" value="p-type_atpase"/>
    <property type="match status" value="1"/>
</dbReference>
<dbReference type="SMART" id="SM00831">
    <property type="entry name" value="Cation_ATPase_N"/>
    <property type="match status" value="1"/>
</dbReference>
<dbReference type="NCBIfam" id="TIGR01494">
    <property type="entry name" value="ATPase_P-type"/>
    <property type="match status" value="2"/>
</dbReference>
<dbReference type="PRINTS" id="PR00120">
    <property type="entry name" value="HATPASE"/>
</dbReference>
<dbReference type="InterPro" id="IPR023214">
    <property type="entry name" value="HAD_sf"/>
</dbReference>
<evidence type="ECO:0000256" key="1">
    <source>
        <dbReference type="ARBA" id="ARBA00004141"/>
    </source>
</evidence>